<dbReference type="Proteomes" id="UP001549076">
    <property type="component" value="Unassembled WGS sequence"/>
</dbReference>
<organism evidence="2 3">
    <name type="scientific">Aquamicrobium terrae</name>
    <dbReference type="NCBI Taxonomy" id="1324945"/>
    <lineage>
        <taxon>Bacteria</taxon>
        <taxon>Pseudomonadati</taxon>
        <taxon>Pseudomonadota</taxon>
        <taxon>Alphaproteobacteria</taxon>
        <taxon>Hyphomicrobiales</taxon>
        <taxon>Phyllobacteriaceae</taxon>
        <taxon>Aquamicrobium</taxon>
    </lineage>
</organism>
<dbReference type="Pfam" id="PF05598">
    <property type="entry name" value="DUF772"/>
    <property type="match status" value="1"/>
</dbReference>
<protein>
    <submittedName>
        <fullName evidence="2">Transposase</fullName>
    </submittedName>
</protein>
<name>A0ABV2N5G5_9HYPH</name>
<dbReference type="RefSeq" id="WP_354198463.1">
    <property type="nucleotide sequence ID" value="NZ_JBEPML010000020.1"/>
</dbReference>
<dbReference type="InterPro" id="IPR008490">
    <property type="entry name" value="Transposase_InsH_N"/>
</dbReference>
<dbReference type="EMBL" id="JBEPML010000020">
    <property type="protein sequence ID" value="MET3794059.1"/>
    <property type="molecule type" value="Genomic_DNA"/>
</dbReference>
<reference evidence="2 3" key="1">
    <citation type="submission" date="2024-06" db="EMBL/GenBank/DDBJ databases">
        <title>Genomic Encyclopedia of Type Strains, Phase IV (KMG-IV): sequencing the most valuable type-strain genomes for metagenomic binning, comparative biology and taxonomic classification.</title>
        <authorList>
            <person name="Goeker M."/>
        </authorList>
    </citation>
    <scope>NUCLEOTIDE SEQUENCE [LARGE SCALE GENOMIC DNA]</scope>
    <source>
        <strain evidence="2 3">DSM 27865</strain>
    </source>
</reference>
<dbReference type="PANTHER" id="PTHR33408">
    <property type="entry name" value="TRANSPOSASE"/>
    <property type="match status" value="1"/>
</dbReference>
<evidence type="ECO:0000313" key="2">
    <source>
        <dbReference type="EMBL" id="MET3794059.1"/>
    </source>
</evidence>
<gene>
    <name evidence="2" type="ORF">ABID37_004299</name>
</gene>
<dbReference type="PANTHER" id="PTHR33408:SF2">
    <property type="entry name" value="TRANSPOSASE DDE DOMAIN-CONTAINING PROTEIN"/>
    <property type="match status" value="1"/>
</dbReference>
<proteinExistence type="predicted"/>
<sequence>MTRFIDGHDRHQPSLLPPCVDDYVAPEALVGVVDAFVETLDLAALGFGRTVSAATGRPGFHPGDMLRLYVWGYLNQLRSSRQLGRACERDLEAIWLMHVARLPDDRRIPA</sequence>
<evidence type="ECO:0000259" key="1">
    <source>
        <dbReference type="Pfam" id="PF05598"/>
    </source>
</evidence>
<accession>A0ABV2N5G5</accession>
<keyword evidence="3" id="KW-1185">Reference proteome</keyword>
<evidence type="ECO:0000313" key="3">
    <source>
        <dbReference type="Proteomes" id="UP001549076"/>
    </source>
</evidence>
<comment type="caution">
    <text evidence="2">The sequence shown here is derived from an EMBL/GenBank/DDBJ whole genome shotgun (WGS) entry which is preliminary data.</text>
</comment>
<feature type="domain" description="Transposase InsH N-terminal" evidence="1">
    <location>
        <begin position="21"/>
        <end position="104"/>
    </location>
</feature>